<comment type="subcellular location">
    <subcellularLocation>
        <location evidence="5">Golgi apparatus</location>
        <location evidence="5">Golgi stack membrane</location>
        <topology evidence="5">Single-pass type II membrane protein</topology>
    </subcellularLocation>
</comment>
<dbReference type="InterPro" id="IPR001503">
    <property type="entry name" value="Glyco_trans_10"/>
</dbReference>
<keyword evidence="3 5" id="KW-0328">Glycosyltransferase</keyword>
<dbReference type="AlphaFoldDB" id="A0A9Q1BGM9"/>
<dbReference type="FunFam" id="3.40.50.11660:FF:000004">
    <property type="entry name" value="Glycoprotein 3-alpha-L-fucosyltransferase A"/>
    <property type="match status" value="1"/>
</dbReference>
<keyword evidence="5" id="KW-0472">Membrane</keyword>
<accession>A0A9Q1BGM9</accession>
<proteinExistence type="inferred from homology"/>
<evidence type="ECO:0000256" key="4">
    <source>
        <dbReference type="ARBA" id="ARBA00022679"/>
    </source>
</evidence>
<comment type="pathway">
    <text evidence="1">Protein modification; protein glycosylation.</text>
</comment>
<keyword evidence="5" id="KW-0812">Transmembrane</keyword>
<feature type="domain" description="Fucosyltransferase C-terminal" evidence="6">
    <location>
        <begin position="216"/>
        <end position="368"/>
    </location>
</feature>
<dbReference type="Proteomes" id="UP001152320">
    <property type="component" value="Chromosome 18"/>
</dbReference>
<reference evidence="7" key="1">
    <citation type="submission" date="2021-10" db="EMBL/GenBank/DDBJ databases">
        <title>Tropical sea cucumber genome reveals ecological adaptation and Cuvierian tubules defense mechanism.</title>
        <authorList>
            <person name="Chen T."/>
        </authorList>
    </citation>
    <scope>NUCLEOTIDE SEQUENCE</scope>
    <source>
        <strain evidence="7">Nanhai2018</strain>
        <tissue evidence="7">Muscle</tissue>
    </source>
</reference>
<keyword evidence="4 5" id="KW-0808">Transferase</keyword>
<protein>
    <recommendedName>
        <fullName evidence="5">Fucosyltransferase</fullName>
        <ecNumber evidence="5">2.4.1.-</ecNumber>
    </recommendedName>
</protein>
<dbReference type="SUPFAM" id="SSF53756">
    <property type="entry name" value="UDP-Glycosyltransferase/glycogen phosphorylase"/>
    <property type="match status" value="1"/>
</dbReference>
<organism evidence="7 8">
    <name type="scientific">Holothuria leucospilota</name>
    <name type="common">Black long sea cucumber</name>
    <name type="synonym">Mertensiothuria leucospilota</name>
    <dbReference type="NCBI Taxonomy" id="206669"/>
    <lineage>
        <taxon>Eukaryota</taxon>
        <taxon>Metazoa</taxon>
        <taxon>Echinodermata</taxon>
        <taxon>Eleutherozoa</taxon>
        <taxon>Echinozoa</taxon>
        <taxon>Holothuroidea</taxon>
        <taxon>Aspidochirotacea</taxon>
        <taxon>Aspidochirotida</taxon>
        <taxon>Holothuriidae</taxon>
        <taxon>Holothuria</taxon>
    </lineage>
</organism>
<dbReference type="Gene3D" id="3.40.50.11660">
    <property type="entry name" value="Glycosyl transferase family 10, C-terminal domain"/>
    <property type="match status" value="1"/>
</dbReference>
<gene>
    <name evidence="7" type="ORF">HOLleu_34384</name>
</gene>
<dbReference type="EC" id="2.4.1.-" evidence="5"/>
<evidence type="ECO:0000256" key="3">
    <source>
        <dbReference type="ARBA" id="ARBA00022676"/>
    </source>
</evidence>
<comment type="similarity">
    <text evidence="2 5">Belongs to the glycosyltransferase 10 family.</text>
</comment>
<name>A0A9Q1BGM9_HOLLE</name>
<comment type="caution">
    <text evidence="7">The sequence shown here is derived from an EMBL/GenBank/DDBJ whole genome shotgun (WGS) entry which is preliminary data.</text>
</comment>
<evidence type="ECO:0000256" key="5">
    <source>
        <dbReference type="RuleBase" id="RU003832"/>
    </source>
</evidence>
<dbReference type="PANTHER" id="PTHR11929">
    <property type="entry name" value="ALPHA- 1,3 -FUCOSYLTRANSFERASE"/>
    <property type="match status" value="1"/>
</dbReference>
<dbReference type="InterPro" id="IPR038577">
    <property type="entry name" value="GT10-like_C_sf"/>
</dbReference>
<dbReference type="InterPro" id="IPR055270">
    <property type="entry name" value="Glyco_tran_10_C"/>
</dbReference>
<dbReference type="GO" id="GO:0032580">
    <property type="term" value="C:Golgi cisterna membrane"/>
    <property type="evidence" value="ECO:0007669"/>
    <property type="project" value="UniProtKB-SubCell"/>
</dbReference>
<evidence type="ECO:0000259" key="6">
    <source>
        <dbReference type="Pfam" id="PF00852"/>
    </source>
</evidence>
<dbReference type="OrthoDB" id="427096at2759"/>
<dbReference type="Pfam" id="PF00852">
    <property type="entry name" value="Glyco_transf_10"/>
    <property type="match status" value="1"/>
</dbReference>
<evidence type="ECO:0000313" key="8">
    <source>
        <dbReference type="Proteomes" id="UP001152320"/>
    </source>
</evidence>
<sequence length="434" mass="51269">MRLLEASENRVSRATIHRRAGSHTYQPVNLPKQKVRTVTQKQNINFNPNPGCASNPEILRGNGTRLTVAFYEGNRNVWSYPRTFNHPPSPRYCLCSSETRYFINVTSEKDPALLKTYDLVFMPQDVGTLRIKDQVWDTILNSTPSWQRRLYATWEGPSKIKKLLPSPTYRMKAYHWSLSFHSKSDFSVPYGYYRPYDKKSQSSRPEVVSGKNWAKGKFRLAAWMSTWKGTSWRRRDFVEGLTQFINIDLYGRRFQNCTRNSEVCEKRMKEYKFYFAIENSCCSEYITEKFWRTLAWDVVPVVIGAPKEDYERLAPPNSFIYADDFKSPHDLAKYLKQLDENDDLYNKFFQWKKVGRVYTNHPEIQQEFATSCIPPEHSYYSCNVICKVTDRYLEGKEDATLFNRKHRYFDPGSPWWTSSCTRCGTHMWIRKYNN</sequence>
<keyword evidence="8" id="KW-1185">Reference proteome</keyword>
<dbReference type="GO" id="GO:0046920">
    <property type="term" value="F:alpha-(1-&gt;3)-fucosyltransferase activity"/>
    <property type="evidence" value="ECO:0007669"/>
    <property type="project" value="TreeGrafter"/>
</dbReference>
<evidence type="ECO:0000256" key="2">
    <source>
        <dbReference type="ARBA" id="ARBA00008919"/>
    </source>
</evidence>
<evidence type="ECO:0000256" key="1">
    <source>
        <dbReference type="ARBA" id="ARBA00004922"/>
    </source>
</evidence>
<dbReference type="PANTHER" id="PTHR11929:SF145">
    <property type="entry name" value="ALPHA-(1,3)-FUCOSYLTRANSFERASE FUT-1"/>
    <property type="match status" value="1"/>
</dbReference>
<keyword evidence="5" id="KW-0333">Golgi apparatus</keyword>
<dbReference type="EMBL" id="JAIZAY010000018">
    <property type="protein sequence ID" value="KAJ8024469.1"/>
    <property type="molecule type" value="Genomic_DNA"/>
</dbReference>
<evidence type="ECO:0000313" key="7">
    <source>
        <dbReference type="EMBL" id="KAJ8024469.1"/>
    </source>
</evidence>